<dbReference type="InterPro" id="IPR002347">
    <property type="entry name" value="SDR_fam"/>
</dbReference>
<proteinExistence type="inferred from homology"/>
<dbReference type="InterPro" id="IPR020904">
    <property type="entry name" value="Sc_DH/Rdtase_CS"/>
</dbReference>
<comment type="similarity">
    <text evidence="1">Belongs to the short-chain dehydrogenases/reductases (SDR) family.</text>
</comment>
<dbReference type="Pfam" id="PF00106">
    <property type="entry name" value="adh_short"/>
    <property type="match status" value="1"/>
</dbReference>
<evidence type="ECO:0000256" key="1">
    <source>
        <dbReference type="ARBA" id="ARBA00006484"/>
    </source>
</evidence>
<dbReference type="PANTHER" id="PTHR43669:SF3">
    <property type="entry name" value="ALCOHOL DEHYDROGENASE, PUTATIVE (AFU_ORTHOLOGUE AFUA_3G03445)-RELATED"/>
    <property type="match status" value="1"/>
</dbReference>
<sequence>MAQHALVTGSSHGLGAHLAARLAADGWKVTGLGRRPASETPGTPGVDHLQADLSRPETLERITDRLGEAPDLIVHNAVSYPPRPAHELSLAELEDVFRVNALVPYRLTLDLLAATPDTRFTSIVVINSESMFHADRDSGAYAASKAALRVLTGSLADACRSRNTAVATLLLGPLADPDKVAQLQRVAARRGVDEAEITRVFLRKSNPDLVIEELIDFDACYRSVQYLAGLGRAANGMLCRLDGGSAGSLI</sequence>
<protein>
    <submittedName>
        <fullName evidence="3">3-oxoacyl-[acyl-carrier-protein] reductase FabG</fullName>
        <ecNumber evidence="3">1.1.1.100</ecNumber>
    </submittedName>
</protein>
<dbReference type="PANTHER" id="PTHR43669">
    <property type="entry name" value="5-KETO-D-GLUCONATE 5-REDUCTASE"/>
    <property type="match status" value="1"/>
</dbReference>
<dbReference type="Gene3D" id="3.40.50.720">
    <property type="entry name" value="NAD(P)-binding Rossmann-like Domain"/>
    <property type="match status" value="1"/>
</dbReference>
<keyword evidence="2 3" id="KW-0560">Oxidoreductase</keyword>
<evidence type="ECO:0000256" key="2">
    <source>
        <dbReference type="ARBA" id="ARBA00023002"/>
    </source>
</evidence>
<name>A0ABX7U4P4_STRCY</name>
<dbReference type="SUPFAM" id="SSF51735">
    <property type="entry name" value="NAD(P)-binding Rossmann-fold domains"/>
    <property type="match status" value="1"/>
</dbReference>
<evidence type="ECO:0000313" key="4">
    <source>
        <dbReference type="Proteomes" id="UP000663908"/>
    </source>
</evidence>
<reference evidence="3 4" key="1">
    <citation type="submission" date="2021-03" db="EMBL/GenBank/DDBJ databases">
        <title>Complete genome sequence of Streptomyces cyanogenus S136, producer of anticancer angucycline landomycin A.</title>
        <authorList>
            <person name="Hrab P."/>
            <person name="Ruckert C."/>
            <person name="Busche T."/>
            <person name="Ostash I."/>
            <person name="Kalinowski J."/>
            <person name="Fedorenko V."/>
            <person name="Yushchuk O."/>
            <person name="Ostash B."/>
        </authorList>
    </citation>
    <scope>NUCLEOTIDE SEQUENCE [LARGE SCALE GENOMIC DNA]</scope>
    <source>
        <strain evidence="3 4">S136</strain>
    </source>
</reference>
<dbReference type="PRINTS" id="PR00081">
    <property type="entry name" value="GDHRDH"/>
</dbReference>
<dbReference type="PROSITE" id="PS00061">
    <property type="entry name" value="ADH_SHORT"/>
    <property type="match status" value="1"/>
</dbReference>
<keyword evidence="4" id="KW-1185">Reference proteome</keyword>
<gene>
    <name evidence="3" type="primary">fabG12</name>
    <name evidence="3" type="ORF">S1361_34365</name>
</gene>
<dbReference type="InterPro" id="IPR036291">
    <property type="entry name" value="NAD(P)-bd_dom_sf"/>
</dbReference>
<organism evidence="3 4">
    <name type="scientific">Streptomyces cyanogenus</name>
    <dbReference type="NCBI Taxonomy" id="80860"/>
    <lineage>
        <taxon>Bacteria</taxon>
        <taxon>Bacillati</taxon>
        <taxon>Actinomycetota</taxon>
        <taxon>Actinomycetes</taxon>
        <taxon>Kitasatosporales</taxon>
        <taxon>Streptomycetaceae</taxon>
        <taxon>Streptomyces</taxon>
    </lineage>
</organism>
<dbReference type="GO" id="GO:0004316">
    <property type="term" value="F:3-oxoacyl-[acyl-carrier-protein] reductase (NADPH) activity"/>
    <property type="evidence" value="ECO:0007669"/>
    <property type="project" value="UniProtKB-EC"/>
</dbReference>
<dbReference type="CDD" id="cd05233">
    <property type="entry name" value="SDR_c"/>
    <property type="match status" value="1"/>
</dbReference>
<evidence type="ECO:0000313" key="3">
    <source>
        <dbReference type="EMBL" id="QTE02466.1"/>
    </source>
</evidence>
<dbReference type="Proteomes" id="UP000663908">
    <property type="component" value="Chromosome"/>
</dbReference>
<dbReference type="RefSeq" id="WP_208035766.1">
    <property type="nucleotide sequence ID" value="NZ_CP071839.1"/>
</dbReference>
<dbReference type="EC" id="1.1.1.100" evidence="3"/>
<dbReference type="EMBL" id="CP071839">
    <property type="protein sequence ID" value="QTE02466.1"/>
    <property type="molecule type" value="Genomic_DNA"/>
</dbReference>
<accession>A0ABX7U4P4</accession>